<sequence>MRKQYHFRTAKNGSGFDAFDVDRLIELSYGLPIENVALASITDVDTPYWFYTNPELPTVREVIEHTKLIHEADLTYPILLSIDGEVMDGMHRVAKAILEGSTTIRAIHLPALGEPDYRNCLPGELQY</sequence>
<dbReference type="Proteomes" id="UP000032336">
    <property type="component" value="Unassembled WGS sequence"/>
</dbReference>
<reference evidence="1 2" key="1">
    <citation type="submission" date="2015-01" db="EMBL/GenBank/DDBJ databases">
        <title>Draft genome of the acidophilic iron oxidizer Ferrimicrobium acidiphilum strain T23.</title>
        <authorList>
            <person name="Poehlein A."/>
            <person name="Eisen S."/>
            <person name="Schloemann M."/>
            <person name="Johnson B.D."/>
            <person name="Daniel R."/>
            <person name="Muehling M."/>
        </authorList>
    </citation>
    <scope>NUCLEOTIDE SEQUENCE [LARGE SCALE GENOMIC DNA]</scope>
    <source>
        <strain evidence="1 2">T23</strain>
    </source>
</reference>
<evidence type="ECO:0008006" key="3">
    <source>
        <dbReference type="Google" id="ProtNLM"/>
    </source>
</evidence>
<dbReference type="EMBL" id="JXUW01000024">
    <property type="protein sequence ID" value="KJE75968.1"/>
    <property type="molecule type" value="Genomic_DNA"/>
</dbReference>
<proteinExistence type="predicted"/>
<name>A0A0D8FRR1_9ACTN</name>
<protein>
    <recommendedName>
        <fullName evidence="3">Chromosome partitioning protein ParB</fullName>
    </recommendedName>
</protein>
<accession>A0A0D8FRR1</accession>
<dbReference type="AlphaFoldDB" id="A0A0D8FRR1"/>
<dbReference type="RefSeq" id="WP_035390270.1">
    <property type="nucleotide sequence ID" value="NZ_JQKF01000022.1"/>
</dbReference>
<comment type="caution">
    <text evidence="1">The sequence shown here is derived from an EMBL/GenBank/DDBJ whole genome shotgun (WGS) entry which is preliminary data.</text>
</comment>
<gene>
    <name evidence="1" type="ORF">FEAC_22650</name>
</gene>
<dbReference type="GeneID" id="78373317"/>
<keyword evidence="2" id="KW-1185">Reference proteome</keyword>
<organism evidence="1 2">
    <name type="scientific">Ferrimicrobium acidiphilum DSM 19497</name>
    <dbReference type="NCBI Taxonomy" id="1121877"/>
    <lineage>
        <taxon>Bacteria</taxon>
        <taxon>Bacillati</taxon>
        <taxon>Actinomycetota</taxon>
        <taxon>Acidimicrobiia</taxon>
        <taxon>Acidimicrobiales</taxon>
        <taxon>Acidimicrobiaceae</taxon>
        <taxon>Ferrimicrobium</taxon>
    </lineage>
</organism>
<evidence type="ECO:0000313" key="1">
    <source>
        <dbReference type="EMBL" id="KJE75968.1"/>
    </source>
</evidence>
<dbReference type="eggNOG" id="ENOG5032T6U">
    <property type="taxonomic scope" value="Bacteria"/>
</dbReference>
<dbReference type="OrthoDB" id="7856828at2"/>
<evidence type="ECO:0000313" key="2">
    <source>
        <dbReference type="Proteomes" id="UP000032336"/>
    </source>
</evidence>